<dbReference type="Proteomes" id="UP000515847">
    <property type="component" value="Chromosome"/>
</dbReference>
<name>A0A7G6E027_THEFR</name>
<dbReference type="RefSeq" id="WP_034423066.1">
    <property type="nucleotide sequence ID" value="NZ_CP045798.1"/>
</dbReference>
<dbReference type="AlphaFoldDB" id="A0A7G6E027"/>
<keyword evidence="2" id="KW-1185">Reference proteome</keyword>
<gene>
    <name evidence="1" type="ORF">BR63_03320</name>
</gene>
<dbReference type="EMBL" id="CP045798">
    <property type="protein sequence ID" value="QNB45431.1"/>
    <property type="molecule type" value="Genomic_DNA"/>
</dbReference>
<dbReference type="KEGG" id="tfr:BR63_03320"/>
<evidence type="ECO:0000313" key="2">
    <source>
        <dbReference type="Proteomes" id="UP000515847"/>
    </source>
</evidence>
<organism evidence="1 2">
    <name type="scientific">Thermanaerosceptrum fracticalcis</name>
    <dbReference type="NCBI Taxonomy" id="1712410"/>
    <lineage>
        <taxon>Bacteria</taxon>
        <taxon>Bacillati</taxon>
        <taxon>Bacillota</taxon>
        <taxon>Clostridia</taxon>
        <taxon>Eubacteriales</taxon>
        <taxon>Peptococcaceae</taxon>
        <taxon>Thermanaerosceptrum</taxon>
    </lineage>
</organism>
<reference evidence="1 2" key="1">
    <citation type="journal article" date="2019" name="Front. Microbiol.">
        <title>Thermoanaerosceptrum fracticalcis gen. nov. sp. nov., a Novel Fumarate-Fermenting Microorganism From a Deep Fractured Carbonate Aquifer of the US Great Basin.</title>
        <authorList>
            <person name="Hamilton-Brehm S.D."/>
            <person name="Stewart L.E."/>
            <person name="Zavarin M."/>
            <person name="Caldwell M."/>
            <person name="Lawson P.A."/>
            <person name="Onstott T.C."/>
            <person name="Grzymski J."/>
            <person name="Neveux I."/>
            <person name="Lollar B.S."/>
            <person name="Russell C.E."/>
            <person name="Moser D.P."/>
        </authorList>
    </citation>
    <scope>NUCLEOTIDE SEQUENCE [LARGE SCALE GENOMIC DNA]</scope>
    <source>
        <strain evidence="1 2">DRI-13</strain>
    </source>
</reference>
<proteinExistence type="predicted"/>
<evidence type="ECO:0000313" key="1">
    <source>
        <dbReference type="EMBL" id="QNB45431.1"/>
    </source>
</evidence>
<sequence>MQNLENIKIVTTTETLENFLLPVGEKVKIIANRQNKKPKSAGEEVCTITGRIIACDKRHFTIRMENTNLRESFLKIDVILGQVKVKTAS</sequence>
<protein>
    <submittedName>
        <fullName evidence="1">Uncharacterized protein</fullName>
    </submittedName>
</protein>
<accession>A0A7G6E027</accession>